<gene>
    <name evidence="1" type="ORF">TM448A01387_0021</name>
</gene>
<evidence type="ECO:0000313" key="1">
    <source>
        <dbReference type="EMBL" id="QJA49519.1"/>
    </source>
</evidence>
<dbReference type="EMBL" id="MT144140">
    <property type="protein sequence ID" value="QJA49519.1"/>
    <property type="molecule type" value="Genomic_DNA"/>
</dbReference>
<organism evidence="1">
    <name type="scientific">viral metagenome</name>
    <dbReference type="NCBI Taxonomy" id="1070528"/>
    <lineage>
        <taxon>unclassified sequences</taxon>
        <taxon>metagenomes</taxon>
        <taxon>organismal metagenomes</taxon>
    </lineage>
</organism>
<name>A0A6H1ZPW0_9ZZZZ</name>
<protein>
    <submittedName>
        <fullName evidence="1">Uncharacterized protein</fullName>
    </submittedName>
</protein>
<reference evidence="1" key="1">
    <citation type="submission" date="2020-03" db="EMBL/GenBank/DDBJ databases">
        <title>The deep terrestrial virosphere.</title>
        <authorList>
            <person name="Holmfeldt K."/>
            <person name="Nilsson E."/>
            <person name="Simone D."/>
            <person name="Lopez-Fernandez M."/>
            <person name="Wu X."/>
            <person name="de Brujin I."/>
            <person name="Lundin D."/>
            <person name="Andersson A."/>
            <person name="Bertilsson S."/>
            <person name="Dopson M."/>
        </authorList>
    </citation>
    <scope>NUCLEOTIDE SEQUENCE</scope>
    <source>
        <strain evidence="1">TM448A01387</strain>
    </source>
</reference>
<proteinExistence type="predicted"/>
<dbReference type="AlphaFoldDB" id="A0A6H1ZPW0"/>
<sequence>MMALKNYTSQVSASKSINLIEDKLAHHGARQILKEYTADGRVACIAFIMHINGIELPFHLPARIEACEKVLKAKVRRPNKATYKRIHDQAERTAWKILADWVDAQMAMIELAQVDVLEVFLPYLFDRAKRQTFYQALQTQGFQKALPAFCSVTESKGGD</sequence>
<accession>A0A6H1ZPW0</accession>